<dbReference type="HOGENOM" id="CLU_000604_1_23_0"/>
<dbReference type="EMBL" id="CP003096">
    <property type="protein sequence ID" value="AER66086.1"/>
    <property type="molecule type" value="Genomic_DNA"/>
</dbReference>
<dbReference type="InterPro" id="IPR003593">
    <property type="entry name" value="AAA+_ATPase"/>
</dbReference>
<dbReference type="PANTHER" id="PTHR43297">
    <property type="entry name" value="OLIGOPEPTIDE TRANSPORT ATP-BINDING PROTEIN APPD"/>
    <property type="match status" value="1"/>
</dbReference>
<reference evidence="11 12" key="2">
    <citation type="journal article" date="2012" name="Stand. Genomic Sci.">
        <title>Genome sequence of the moderately thermophilic, amino-acid-degrading and sulfur-reducing bacterium Thermovirga lienii type strain (Cas60314(T)).</title>
        <authorList>
            <person name="Goker M."/>
            <person name="Saunders E."/>
            <person name="Lapidus A."/>
            <person name="Nolan M."/>
            <person name="Lucas S."/>
            <person name="Hammon N."/>
            <person name="Deshpande S."/>
            <person name="Cheng J.F."/>
            <person name="Han C."/>
            <person name="Tapia R."/>
            <person name="Goodwin L.A."/>
            <person name="Pitluck S."/>
            <person name="Liolios K."/>
            <person name="Mavromatis K."/>
            <person name="Pagani I."/>
            <person name="Ivanova N."/>
            <person name="Mikhailova N."/>
            <person name="Pati A."/>
            <person name="Chen A."/>
            <person name="Palaniappan K."/>
            <person name="Land M."/>
            <person name="Chang Y.J."/>
            <person name="Jeffries C.D."/>
            <person name="Brambilla E.M."/>
            <person name="Rohde M."/>
            <person name="Spring S."/>
            <person name="Detter J.C."/>
            <person name="Woyke T."/>
            <person name="Bristow J."/>
            <person name="Eisen J.A."/>
            <person name="Markowitz V."/>
            <person name="Hugenholtz P."/>
            <person name="Kyrpides N.C."/>
            <person name="Klenk H.P."/>
        </authorList>
    </citation>
    <scope>NUCLEOTIDE SEQUENCE [LARGE SCALE GENOMIC DNA]</scope>
    <source>
        <strain evidence="12">ATCC BAA-1197 / DSM 17291 / Cas60314</strain>
    </source>
</reference>
<reference evidence="12" key="1">
    <citation type="submission" date="2011-10" db="EMBL/GenBank/DDBJ databases">
        <title>The complete genome of chromosome of Thermovirga lienii DSM 17291.</title>
        <authorList>
            <consortium name="US DOE Joint Genome Institute (JGI-PGF)"/>
            <person name="Lucas S."/>
            <person name="Copeland A."/>
            <person name="Lapidus A."/>
            <person name="Glavina del Rio T."/>
            <person name="Dalin E."/>
            <person name="Tice H."/>
            <person name="Bruce D."/>
            <person name="Goodwin L."/>
            <person name="Pitluck S."/>
            <person name="Peters L."/>
            <person name="Mikhailova N."/>
            <person name="Saunders E."/>
            <person name="Kyrpides N."/>
            <person name="Mavromatis K."/>
            <person name="Ivanova N."/>
            <person name="Last F.I."/>
            <person name="Brettin T."/>
            <person name="Detter J.C."/>
            <person name="Han C."/>
            <person name="Larimer F."/>
            <person name="Land M."/>
            <person name="Hauser L."/>
            <person name="Markowitz V."/>
            <person name="Cheng J.-F."/>
            <person name="Hugenholtz P."/>
            <person name="Woyke T."/>
            <person name="Wu D."/>
            <person name="Spring S."/>
            <person name="Schroeder M."/>
            <person name="Brambilla E.-M."/>
            <person name="Klenk H.-P."/>
            <person name="Eisen J.A."/>
        </authorList>
    </citation>
    <scope>NUCLEOTIDE SEQUENCE [LARGE SCALE GENOMIC DNA]</scope>
    <source>
        <strain evidence="12">ATCC BAA-1197 / DSM 17291 / Cas60314</strain>
    </source>
</reference>
<name>G7V752_THELD</name>
<dbReference type="STRING" id="580340.Tlie_0349"/>
<evidence type="ECO:0000256" key="3">
    <source>
        <dbReference type="ARBA" id="ARBA00022448"/>
    </source>
</evidence>
<keyword evidence="7" id="KW-0067">ATP-binding</keyword>
<evidence type="ECO:0000256" key="2">
    <source>
        <dbReference type="ARBA" id="ARBA00005417"/>
    </source>
</evidence>
<organism evidence="11 12">
    <name type="scientific">Thermovirga lienii (strain ATCC BAA-1197 / DSM 17291 / Cas60314)</name>
    <dbReference type="NCBI Taxonomy" id="580340"/>
    <lineage>
        <taxon>Bacteria</taxon>
        <taxon>Thermotogati</taxon>
        <taxon>Synergistota</taxon>
        <taxon>Synergistia</taxon>
        <taxon>Synergistales</taxon>
        <taxon>Thermovirgaceae</taxon>
        <taxon>Thermovirga</taxon>
    </lineage>
</organism>
<keyword evidence="12" id="KW-1185">Reference proteome</keyword>
<comment type="subcellular location">
    <subcellularLocation>
        <location evidence="1">Cell membrane</location>
        <topology evidence="1">Peripheral membrane protein</topology>
    </subcellularLocation>
</comment>
<dbReference type="SUPFAM" id="SSF52540">
    <property type="entry name" value="P-loop containing nucleoside triphosphate hydrolases"/>
    <property type="match status" value="1"/>
</dbReference>
<evidence type="ECO:0000259" key="10">
    <source>
        <dbReference type="PROSITE" id="PS50893"/>
    </source>
</evidence>
<dbReference type="InterPro" id="IPR003439">
    <property type="entry name" value="ABC_transporter-like_ATP-bd"/>
</dbReference>
<keyword evidence="8" id="KW-1278">Translocase</keyword>
<evidence type="ECO:0000256" key="8">
    <source>
        <dbReference type="ARBA" id="ARBA00022967"/>
    </source>
</evidence>
<evidence type="ECO:0000256" key="1">
    <source>
        <dbReference type="ARBA" id="ARBA00004202"/>
    </source>
</evidence>
<dbReference type="GO" id="GO:0016887">
    <property type="term" value="F:ATP hydrolysis activity"/>
    <property type="evidence" value="ECO:0007669"/>
    <property type="project" value="InterPro"/>
</dbReference>
<evidence type="ECO:0000256" key="6">
    <source>
        <dbReference type="ARBA" id="ARBA00022741"/>
    </source>
</evidence>
<dbReference type="KEGG" id="tli:Tlie_0349"/>
<dbReference type="eggNOG" id="COG0444">
    <property type="taxonomic scope" value="Bacteria"/>
</dbReference>
<dbReference type="PANTHER" id="PTHR43297:SF14">
    <property type="entry name" value="ATPASE AAA-TYPE CORE DOMAIN-CONTAINING PROTEIN"/>
    <property type="match status" value="1"/>
</dbReference>
<dbReference type="GO" id="GO:0005886">
    <property type="term" value="C:plasma membrane"/>
    <property type="evidence" value="ECO:0007669"/>
    <property type="project" value="UniProtKB-SubCell"/>
</dbReference>
<accession>G7V752</accession>
<dbReference type="InterPro" id="IPR017871">
    <property type="entry name" value="ABC_transporter-like_CS"/>
</dbReference>
<keyword evidence="4" id="KW-1003">Cell membrane</keyword>
<dbReference type="CDD" id="cd03257">
    <property type="entry name" value="ABC_NikE_OppD_transporters"/>
    <property type="match status" value="1"/>
</dbReference>
<keyword evidence="3" id="KW-0813">Transport</keyword>
<dbReference type="SMART" id="SM00382">
    <property type="entry name" value="AAA"/>
    <property type="match status" value="1"/>
</dbReference>
<keyword evidence="6" id="KW-0547">Nucleotide-binding</keyword>
<dbReference type="Pfam" id="PF00005">
    <property type="entry name" value="ABC_tran"/>
    <property type="match status" value="1"/>
</dbReference>
<dbReference type="PROSITE" id="PS00211">
    <property type="entry name" value="ABC_TRANSPORTER_1"/>
    <property type="match status" value="1"/>
</dbReference>
<protein>
    <submittedName>
        <fullName evidence="11">ABC transporter related protein</fullName>
    </submittedName>
</protein>
<dbReference type="OrthoDB" id="8481147at2"/>
<sequence>MIQLRSLSVSYRTPRGTVAALKNINFHIPYGSATAIVGESGSGKSTLLHSIMRLLPPEAMLSGQIIFQETDVTSLDDKALQSFRWRKCSMVLQGAMSSFNPVLTIGRQISEVLVHHLGFLWKEAFEKSEELLKMVGLPKSFLDRFPHELSGGQKQRAAIAMALACKPPCLLADEPTTALDVITQAEIILLLKEITQKNQMTLCMVTHDLPLALSVCDRLAVMHKGEIVEVQTPSGILNNPTHPHTRKLVESIRSIEERGSRT</sequence>
<gene>
    <name evidence="11" type="ordered locus">Tlie_0349</name>
</gene>
<proteinExistence type="inferred from homology"/>
<evidence type="ECO:0000256" key="9">
    <source>
        <dbReference type="ARBA" id="ARBA00023136"/>
    </source>
</evidence>
<keyword evidence="9" id="KW-0472">Membrane</keyword>
<dbReference type="InterPro" id="IPR027417">
    <property type="entry name" value="P-loop_NTPase"/>
</dbReference>
<dbReference type="Proteomes" id="UP000005868">
    <property type="component" value="Chromosome"/>
</dbReference>
<dbReference type="AlphaFoldDB" id="G7V752"/>
<evidence type="ECO:0000313" key="12">
    <source>
        <dbReference type="Proteomes" id="UP000005868"/>
    </source>
</evidence>
<feature type="domain" description="ABC transporter" evidence="10">
    <location>
        <begin position="4"/>
        <end position="249"/>
    </location>
</feature>
<dbReference type="PROSITE" id="PS50893">
    <property type="entry name" value="ABC_TRANSPORTER_2"/>
    <property type="match status" value="1"/>
</dbReference>
<evidence type="ECO:0000313" key="11">
    <source>
        <dbReference type="EMBL" id="AER66086.1"/>
    </source>
</evidence>
<dbReference type="GO" id="GO:0005524">
    <property type="term" value="F:ATP binding"/>
    <property type="evidence" value="ECO:0007669"/>
    <property type="project" value="UniProtKB-KW"/>
</dbReference>
<comment type="similarity">
    <text evidence="2">Belongs to the ABC transporter superfamily.</text>
</comment>
<dbReference type="InterPro" id="IPR050388">
    <property type="entry name" value="ABC_Ni/Peptide_Import"/>
</dbReference>
<evidence type="ECO:0000256" key="5">
    <source>
        <dbReference type="ARBA" id="ARBA00022519"/>
    </source>
</evidence>
<dbReference type="Gene3D" id="3.40.50.300">
    <property type="entry name" value="P-loop containing nucleotide triphosphate hydrolases"/>
    <property type="match status" value="1"/>
</dbReference>
<keyword evidence="5" id="KW-0997">Cell inner membrane</keyword>
<evidence type="ECO:0000256" key="7">
    <source>
        <dbReference type="ARBA" id="ARBA00022840"/>
    </source>
</evidence>
<evidence type="ECO:0000256" key="4">
    <source>
        <dbReference type="ARBA" id="ARBA00022475"/>
    </source>
</evidence>